<sequence length="53" mass="5822">MPDVQAAPGKSPNFGFIGAPKTESQKQGLSMFIWVDIQRYISLVGIRTSLVLK</sequence>
<keyword evidence="2" id="KW-1185">Reference proteome</keyword>
<proteinExistence type="predicted"/>
<dbReference type="AlphaFoldDB" id="A0A8H7VY61"/>
<accession>A0A8H7VY61</accession>
<evidence type="ECO:0000313" key="1">
    <source>
        <dbReference type="EMBL" id="KAG4411086.1"/>
    </source>
</evidence>
<protein>
    <submittedName>
        <fullName evidence="1">Uncharacterized protein</fullName>
    </submittedName>
</protein>
<name>A0A8H7VY61_9HELO</name>
<comment type="caution">
    <text evidence="1">The sequence shown here is derived from an EMBL/GenBank/DDBJ whole genome shotgun (WGS) entry which is preliminary data.</text>
</comment>
<reference evidence="1" key="1">
    <citation type="submission" date="2021-02" db="EMBL/GenBank/DDBJ databases">
        <title>Genome sequence Cadophora malorum strain M34.</title>
        <authorList>
            <person name="Stefanovic E."/>
            <person name="Vu D."/>
            <person name="Scully C."/>
            <person name="Dijksterhuis J."/>
            <person name="Roader J."/>
            <person name="Houbraken J."/>
        </authorList>
    </citation>
    <scope>NUCLEOTIDE SEQUENCE</scope>
    <source>
        <strain evidence="1">M34</strain>
    </source>
</reference>
<dbReference type="Proteomes" id="UP000664132">
    <property type="component" value="Unassembled WGS sequence"/>
</dbReference>
<gene>
    <name evidence="1" type="ORF">IFR04_015785</name>
</gene>
<dbReference type="EMBL" id="JAFJYH010000525">
    <property type="protein sequence ID" value="KAG4411086.1"/>
    <property type="molecule type" value="Genomic_DNA"/>
</dbReference>
<evidence type="ECO:0000313" key="2">
    <source>
        <dbReference type="Proteomes" id="UP000664132"/>
    </source>
</evidence>
<organism evidence="1 2">
    <name type="scientific">Cadophora malorum</name>
    <dbReference type="NCBI Taxonomy" id="108018"/>
    <lineage>
        <taxon>Eukaryota</taxon>
        <taxon>Fungi</taxon>
        <taxon>Dikarya</taxon>
        <taxon>Ascomycota</taxon>
        <taxon>Pezizomycotina</taxon>
        <taxon>Leotiomycetes</taxon>
        <taxon>Helotiales</taxon>
        <taxon>Ploettnerulaceae</taxon>
        <taxon>Cadophora</taxon>
    </lineage>
</organism>